<proteinExistence type="predicted"/>
<organism evidence="1 2">
    <name type="scientific">Pyropia yezoensis</name>
    <name type="common">Susabi-nori</name>
    <name type="synonym">Porphyra yezoensis</name>
    <dbReference type="NCBI Taxonomy" id="2788"/>
    <lineage>
        <taxon>Eukaryota</taxon>
        <taxon>Rhodophyta</taxon>
        <taxon>Bangiophyceae</taxon>
        <taxon>Bangiales</taxon>
        <taxon>Bangiaceae</taxon>
        <taxon>Pyropia</taxon>
    </lineage>
</organism>
<dbReference type="Proteomes" id="UP000798662">
    <property type="component" value="Chromosome 2"/>
</dbReference>
<accession>A0ACC3C537</accession>
<dbReference type="EMBL" id="CM020619">
    <property type="protein sequence ID" value="KAK1865178.1"/>
    <property type="molecule type" value="Genomic_DNA"/>
</dbReference>
<evidence type="ECO:0000313" key="1">
    <source>
        <dbReference type="EMBL" id="KAK1865178.1"/>
    </source>
</evidence>
<name>A0ACC3C537_PYRYE</name>
<reference evidence="1" key="1">
    <citation type="submission" date="2019-11" db="EMBL/GenBank/DDBJ databases">
        <title>Nori genome reveals adaptations in red seaweeds to the harsh intertidal environment.</title>
        <authorList>
            <person name="Wang D."/>
            <person name="Mao Y."/>
        </authorList>
    </citation>
    <scope>NUCLEOTIDE SEQUENCE</scope>
    <source>
        <tissue evidence="1">Gametophyte</tissue>
    </source>
</reference>
<comment type="caution">
    <text evidence="1">The sequence shown here is derived from an EMBL/GenBank/DDBJ whole genome shotgun (WGS) entry which is preliminary data.</text>
</comment>
<keyword evidence="2" id="KW-1185">Reference proteome</keyword>
<sequence length="159" mass="17892">MQRSPRRRHCSVVGTGVIDAAVRVLLPPHLDKRRHPESQGSNVSSQAVRRHPRADVVQGERTPARSGNRRHLAGAQPERTGAARDGESRRYMRRGNRLRSGDEGTVCTSILRFSQVCRPHRQLRRRRSGDIRWSHQCRQIQPIVGCGATHASVVSQCVE</sequence>
<evidence type="ECO:0000313" key="2">
    <source>
        <dbReference type="Proteomes" id="UP000798662"/>
    </source>
</evidence>
<gene>
    <name evidence="1" type="ORF">I4F81_007713</name>
</gene>
<protein>
    <submittedName>
        <fullName evidence="1">Uncharacterized protein</fullName>
    </submittedName>
</protein>